<dbReference type="SUPFAM" id="SSF56300">
    <property type="entry name" value="Metallo-dependent phosphatases"/>
    <property type="match status" value="1"/>
</dbReference>
<dbReference type="SUPFAM" id="SSF49363">
    <property type="entry name" value="Purple acid phosphatase, N-terminal domain"/>
    <property type="match status" value="1"/>
</dbReference>
<evidence type="ECO:0000256" key="1">
    <source>
        <dbReference type="ARBA" id="ARBA00022729"/>
    </source>
</evidence>
<dbReference type="Gene3D" id="3.60.21.70">
    <property type="entry name" value="PhoD-like phosphatase"/>
    <property type="match status" value="1"/>
</dbReference>
<dbReference type="InterPro" id="IPR029052">
    <property type="entry name" value="Metallo-depent_PP-like"/>
</dbReference>
<feature type="domain" description="PhoD-like phosphatase metallophosphatase" evidence="2">
    <location>
        <begin position="248"/>
        <end position="472"/>
    </location>
</feature>
<reference evidence="3" key="1">
    <citation type="submission" date="2020-05" db="EMBL/GenBank/DDBJ databases">
        <title>Mycena genomes resolve the evolution of fungal bioluminescence.</title>
        <authorList>
            <person name="Tsai I.J."/>
        </authorList>
    </citation>
    <scope>NUCLEOTIDE SEQUENCE</scope>
    <source>
        <strain evidence="3">110903Hualien_Pintung</strain>
    </source>
</reference>
<dbReference type="CDD" id="cd07389">
    <property type="entry name" value="MPP_PhoD"/>
    <property type="match status" value="1"/>
</dbReference>
<dbReference type="EMBL" id="JACAZE010000001">
    <property type="protein sequence ID" value="KAF7322713.1"/>
    <property type="molecule type" value="Genomic_DNA"/>
</dbReference>
<organism evidence="3 4">
    <name type="scientific">Mycena chlorophos</name>
    <name type="common">Agaric fungus</name>
    <name type="synonym">Agaricus chlorophos</name>
    <dbReference type="NCBI Taxonomy" id="658473"/>
    <lineage>
        <taxon>Eukaryota</taxon>
        <taxon>Fungi</taxon>
        <taxon>Dikarya</taxon>
        <taxon>Basidiomycota</taxon>
        <taxon>Agaricomycotina</taxon>
        <taxon>Agaricomycetes</taxon>
        <taxon>Agaricomycetidae</taxon>
        <taxon>Agaricales</taxon>
        <taxon>Marasmiineae</taxon>
        <taxon>Mycenaceae</taxon>
        <taxon>Mycena</taxon>
    </lineage>
</organism>
<dbReference type="Proteomes" id="UP000613580">
    <property type="component" value="Unassembled WGS sequence"/>
</dbReference>
<protein>
    <recommendedName>
        <fullName evidence="2">PhoD-like phosphatase metallophosphatase domain-containing protein</fullName>
    </recommendedName>
</protein>
<dbReference type="OrthoDB" id="2100241at2759"/>
<evidence type="ECO:0000313" key="4">
    <source>
        <dbReference type="Proteomes" id="UP000613580"/>
    </source>
</evidence>
<dbReference type="PANTHER" id="PTHR43606">
    <property type="entry name" value="PHOSPHATASE, PUTATIVE (AFU_ORTHOLOGUE AFUA_6G08710)-RELATED"/>
    <property type="match status" value="1"/>
</dbReference>
<accession>A0A8H6WPV6</accession>
<keyword evidence="1" id="KW-0732">Signal</keyword>
<keyword evidence="4" id="KW-1185">Reference proteome</keyword>
<name>A0A8H6WPV6_MYCCL</name>
<dbReference type="InterPro" id="IPR008963">
    <property type="entry name" value="Purple_acid_Pase-like_N"/>
</dbReference>
<proteinExistence type="predicted"/>
<dbReference type="PANTHER" id="PTHR43606:SF2">
    <property type="entry name" value="ALKALINE PHOSPHATASE FAMILY PROTEIN (AFU_ORTHOLOGUE AFUA_5G03860)"/>
    <property type="match status" value="1"/>
</dbReference>
<sequence>MPLEPLAAVHAAASLLFRLSSCLFLRVVPSPLALKALGVFALAYFTTIPFLPASNSTTPETRPYRAVALSLPSQLRANLALNGLLLLMVLEYIATPFLDPATNLSFSRVGAVSSSTAKISVRSLDAAQLLYREFRPEGTELSWKSGPTLSFSPEEDFVSTAKLSGLWPNTTYEYAVADVNRTVVSGPFAFQTFPDARLSTGSHFRFVASSCIQPAFPYLPFHGRKIKGFDQLAHYLFPEPETQAAPLAQFLLFLGDFIYSDVPVKIADDKDAYARLYRRNYQSPSFRKVYERLPIFHTYDDHEIENNFIGAGLDPAPYTNASAAYEIYNHNANFDAPKDQHYYSFTYADVAFFVMDTRRYRSGSEVEAPTMLGETQLAALHAWLSHANNTASFKFIVSSVPFTSLWGGDASSDSWAGYAAEKASILEALHSVPNVIIISGDRHEFASIEYASETLHPVHEYSTSPLNAFDIPFIRTLKKASDETVPRLQRVLSEEGEETTEVVQVPKERVLKYLARGNTKWSSFEVDTTNLTQPILRIELSIGGKVRYTEEIIGAPVKLQVSNAIGAFVTTGIREVFQKIGLGNPSRWF</sequence>
<comment type="caution">
    <text evidence="3">The sequence shown here is derived from an EMBL/GenBank/DDBJ whole genome shotgun (WGS) entry which is preliminary data.</text>
</comment>
<dbReference type="InterPro" id="IPR052900">
    <property type="entry name" value="Phospholipid_Metab_Enz"/>
</dbReference>
<dbReference type="GO" id="GO:0046872">
    <property type="term" value="F:metal ion binding"/>
    <property type="evidence" value="ECO:0007669"/>
    <property type="project" value="InterPro"/>
</dbReference>
<dbReference type="Pfam" id="PF09423">
    <property type="entry name" value="PhoD"/>
    <property type="match status" value="1"/>
</dbReference>
<evidence type="ECO:0000259" key="2">
    <source>
        <dbReference type="Pfam" id="PF09423"/>
    </source>
</evidence>
<dbReference type="InterPro" id="IPR038607">
    <property type="entry name" value="PhoD-like_sf"/>
</dbReference>
<gene>
    <name evidence="3" type="ORF">HMN09_00050100</name>
</gene>
<dbReference type="InterPro" id="IPR018946">
    <property type="entry name" value="PhoD-like_MPP"/>
</dbReference>
<dbReference type="GO" id="GO:0003993">
    <property type="term" value="F:acid phosphatase activity"/>
    <property type="evidence" value="ECO:0007669"/>
    <property type="project" value="InterPro"/>
</dbReference>
<dbReference type="AlphaFoldDB" id="A0A8H6WPV6"/>
<evidence type="ECO:0000313" key="3">
    <source>
        <dbReference type="EMBL" id="KAF7322713.1"/>
    </source>
</evidence>